<dbReference type="EMBL" id="CP016181">
    <property type="protein sequence ID" value="AWX99756.1"/>
    <property type="molecule type" value="Genomic_DNA"/>
</dbReference>
<keyword evidence="1" id="KW-0812">Transmembrane</keyword>
<organism evidence="2 3">
    <name type="scientific">Marinomonas primoryensis</name>
    <dbReference type="NCBI Taxonomy" id="178399"/>
    <lineage>
        <taxon>Bacteria</taxon>
        <taxon>Pseudomonadati</taxon>
        <taxon>Pseudomonadota</taxon>
        <taxon>Gammaproteobacteria</taxon>
        <taxon>Oceanospirillales</taxon>
        <taxon>Oceanospirillaceae</taxon>
        <taxon>Marinomonas</taxon>
    </lineage>
</organism>
<sequence length="251" mass="29096">MKVRNIVQVIIFLVGVVLILTAMLFRAEASVEGEKNISVNIILLSIGCSVVAAVIINIFEHYLTLPEVNLLRFLSSWNLVNIFETRSDMNKVSNELMKKAKEIDISSLGNKSLINYQGDLLKNRLRDGMKIRFMVPDKDSEFIKQREIDENATAGEIKNNINYLIDWVRLTKNELNLKNDQIEIKMYTCLPIESIMRIDNHLFVGPFMVKKISQLTMAYQYKKGGNGYHYYKTYFNDIWKDENISQKIENN</sequence>
<protein>
    <submittedName>
        <fullName evidence="2">Uncharacterized protein</fullName>
    </submittedName>
</protein>
<keyword evidence="1" id="KW-1133">Transmembrane helix</keyword>
<accession>A0A2Z4PQL6</accession>
<reference evidence="2 3" key="1">
    <citation type="submission" date="2016-06" db="EMBL/GenBank/DDBJ databases">
        <title>The sequenced genome of the ice-adhering bacterium Marinomonas primoryensis, from Antarctica.</title>
        <authorList>
            <person name="Graham L."/>
            <person name="Vance T.D.R."/>
            <person name="Davies P.L."/>
        </authorList>
    </citation>
    <scope>NUCLEOTIDE SEQUENCE [LARGE SCALE GENOMIC DNA]</scope>
    <source>
        <strain evidence="2 3">AceL</strain>
    </source>
</reference>
<dbReference type="Proteomes" id="UP000249898">
    <property type="component" value="Chromosome"/>
</dbReference>
<keyword evidence="1" id="KW-0472">Membrane</keyword>
<name>A0A2Z4PQL6_9GAMM</name>
<feature type="transmembrane region" description="Helical" evidence="1">
    <location>
        <begin position="6"/>
        <end position="25"/>
    </location>
</feature>
<dbReference type="OrthoDB" id="7061124at2"/>
<dbReference type="RefSeq" id="WP_112136792.1">
    <property type="nucleotide sequence ID" value="NZ_CP016181.1"/>
</dbReference>
<feature type="transmembrane region" description="Helical" evidence="1">
    <location>
        <begin position="37"/>
        <end position="59"/>
    </location>
</feature>
<evidence type="ECO:0000313" key="2">
    <source>
        <dbReference type="EMBL" id="AWX99756.1"/>
    </source>
</evidence>
<dbReference type="AlphaFoldDB" id="A0A2Z4PQL6"/>
<evidence type="ECO:0000256" key="1">
    <source>
        <dbReference type="SAM" id="Phobius"/>
    </source>
</evidence>
<proteinExistence type="predicted"/>
<gene>
    <name evidence="2" type="ORF">A8139_06950</name>
</gene>
<evidence type="ECO:0000313" key="3">
    <source>
        <dbReference type="Proteomes" id="UP000249898"/>
    </source>
</evidence>